<feature type="region of interest" description="Disordered" evidence="2">
    <location>
        <begin position="59"/>
        <end position="134"/>
    </location>
</feature>
<feature type="compositionally biased region" description="Basic and acidic residues" evidence="2">
    <location>
        <begin position="235"/>
        <end position="245"/>
    </location>
</feature>
<evidence type="ECO:0000313" key="4">
    <source>
        <dbReference type="Proteomes" id="UP000005222"/>
    </source>
</evidence>
<dbReference type="Pfam" id="PF11778">
    <property type="entry name" value="SID"/>
    <property type="match status" value="1"/>
</dbReference>
<sequence>MSLHGTINEEVSQPISESYFYLSNDESDVLSDKSSSVESDGNLTQNTIMLMRLARALDSQGGSRLKTEQEHTRNAPLNAGRDDRKSTSIPPSRLDALSPFSSHSTPIRDHVHRRATGSLAGGPERNSINTNKAEKETRLSVGQLQNIISALHVDELQDLKNVMDSLILEQQVGNGKPAVNRQMYMTPKRNQTNSLSLDSSSSGEDDDLSLTGVQATSTVRPKKQDELTNEIINESFDKMEKDRSQTSEVDSPITTPPHSQDYLDKVQSMNNSHSSGRRTLGPGLSNNFDHVDANVSYIPKRVAHNRNRKQKEQQDMIAKKKAEAIESDSMRHWKSEYEQMKKENLNLKIKLNELEIKLNEHENNQIPDISFATHNNDDNENTNNDGKGKGNADVDDGAIIELKKKIEALRLDNDQTNINLSNARAHISELNNEINYLRNNNDGSKDNLALQSKNTELVNELNALKRQLGDSSCSISRDSVSDEFKKYYDKLQLSRVDSLTKVELSNLVKNIMLSLLISDFEHLPSVSVKIGKFFKLIASFMDQLHSIVYDDSSTSVKPSHYLKSYEFGTDDLASCLNGMLEILSRYEDEQVV</sequence>
<evidence type="ECO:0000256" key="1">
    <source>
        <dbReference type="SAM" id="Coils"/>
    </source>
</evidence>
<dbReference type="Proteomes" id="UP000005222">
    <property type="component" value="Chromosome F"/>
</dbReference>
<feature type="compositionally biased region" description="Polar residues" evidence="2">
    <location>
        <begin position="246"/>
        <end position="258"/>
    </location>
</feature>
<dbReference type="STRING" id="559304.G8YMB1"/>
<feature type="coiled-coil region" evidence="1">
    <location>
        <begin position="330"/>
        <end position="364"/>
    </location>
</feature>
<organism evidence="3 4">
    <name type="scientific">Pichia sorbitophila (strain ATCC MYA-4447 / BCRC 22081 / CBS 7064 / NBRC 10061 / NRRL Y-12695)</name>
    <name type="common">Hybrid yeast</name>
    <dbReference type="NCBI Taxonomy" id="559304"/>
    <lineage>
        <taxon>Eukaryota</taxon>
        <taxon>Fungi</taxon>
        <taxon>Dikarya</taxon>
        <taxon>Ascomycota</taxon>
        <taxon>Saccharomycotina</taxon>
        <taxon>Pichiomycetes</taxon>
        <taxon>Debaryomycetaceae</taxon>
        <taxon>Millerozyma</taxon>
    </lineage>
</organism>
<name>G8YMB1_PICSO</name>
<gene>
    <name evidence="3" type="primary">Piso0_002017</name>
    <name evidence="3" type="ORF">GNLVRS01_PISO0F02887g</name>
</gene>
<dbReference type="InParanoid" id="G8YMB1"/>
<dbReference type="AlphaFoldDB" id="G8YMB1"/>
<reference evidence="3 4" key="1">
    <citation type="journal article" date="2012" name="G3 (Bethesda)">
        <title>Pichia sorbitophila, an interspecies yeast hybrid reveals early steps of genome resolution following polyploidization.</title>
        <authorList>
            <person name="Leh Louis V."/>
            <person name="Despons L."/>
            <person name="Friedrich A."/>
            <person name="Martin T."/>
            <person name="Durrens P."/>
            <person name="Casaregola S."/>
            <person name="Neuveglise C."/>
            <person name="Fairhead C."/>
            <person name="Marck C."/>
            <person name="Cruz J.A."/>
            <person name="Straub M.L."/>
            <person name="Kugler V."/>
            <person name="Sacerdot C."/>
            <person name="Uzunov Z."/>
            <person name="Thierry A."/>
            <person name="Weiss S."/>
            <person name="Bleykasten C."/>
            <person name="De Montigny J."/>
            <person name="Jacques N."/>
            <person name="Jung P."/>
            <person name="Lemaire M."/>
            <person name="Mallet S."/>
            <person name="Morel G."/>
            <person name="Richard G.F."/>
            <person name="Sarkar A."/>
            <person name="Savel G."/>
            <person name="Schacherer J."/>
            <person name="Seret M.L."/>
            <person name="Talla E."/>
            <person name="Samson G."/>
            <person name="Jubin C."/>
            <person name="Poulain J."/>
            <person name="Vacherie B."/>
            <person name="Barbe V."/>
            <person name="Pelletier E."/>
            <person name="Sherman D.J."/>
            <person name="Westhof E."/>
            <person name="Weissenbach J."/>
            <person name="Baret P.V."/>
            <person name="Wincker P."/>
            <person name="Gaillardin C."/>
            <person name="Dujon B."/>
            <person name="Souciet J.L."/>
        </authorList>
    </citation>
    <scope>NUCLEOTIDE SEQUENCE [LARGE SCALE GENOMIC DNA]</scope>
    <source>
        <strain evidence="4">ATCC MYA-4447 / BCRC 22081 / CBS 7064 / NBRC 10061 / NRRL Y-12695</strain>
    </source>
</reference>
<dbReference type="eggNOG" id="ENOG502RQ3I">
    <property type="taxonomic scope" value="Eukaryota"/>
</dbReference>
<keyword evidence="4" id="KW-1185">Reference proteome</keyword>
<dbReference type="HOGENOM" id="CLU_427001_0_0_1"/>
<dbReference type="InterPro" id="IPR021750">
    <property type="entry name" value="Sid4-like"/>
</dbReference>
<feature type="coiled-coil region" evidence="1">
    <location>
        <begin position="399"/>
        <end position="467"/>
    </location>
</feature>
<accession>G8YMB1</accession>
<dbReference type="OrthoDB" id="4021329at2759"/>
<dbReference type="EMBL" id="FO082054">
    <property type="protein sequence ID" value="CCE88507.1"/>
    <property type="molecule type" value="Genomic_DNA"/>
</dbReference>
<feature type="region of interest" description="Disordered" evidence="2">
    <location>
        <begin position="367"/>
        <end position="392"/>
    </location>
</feature>
<protein>
    <submittedName>
        <fullName evidence="3">Piso0_002017 protein</fullName>
    </submittedName>
</protein>
<evidence type="ECO:0000256" key="2">
    <source>
        <dbReference type="SAM" id="MobiDB-lite"/>
    </source>
</evidence>
<keyword evidence="1" id="KW-0175">Coiled coil</keyword>
<feature type="region of interest" description="Disordered" evidence="2">
    <location>
        <begin position="189"/>
        <end position="260"/>
    </location>
</feature>
<proteinExistence type="predicted"/>
<evidence type="ECO:0000313" key="3">
    <source>
        <dbReference type="EMBL" id="CCE88507.1"/>
    </source>
</evidence>